<dbReference type="PANTHER" id="PTHR32432:SF3">
    <property type="entry name" value="ETHANOLAMINE UTILIZATION PROTEIN EUTJ"/>
    <property type="match status" value="1"/>
</dbReference>
<dbReference type="Proteomes" id="UP000799092">
    <property type="component" value="Unassembled WGS sequence"/>
</dbReference>
<dbReference type="InterPro" id="IPR043129">
    <property type="entry name" value="ATPase_NBD"/>
</dbReference>
<dbReference type="Gene3D" id="3.30.1490.300">
    <property type="match status" value="1"/>
</dbReference>
<evidence type="ECO:0000313" key="1">
    <source>
        <dbReference type="EMBL" id="MRH42969.1"/>
    </source>
</evidence>
<dbReference type="Pfam" id="PF11104">
    <property type="entry name" value="PilM_2"/>
    <property type="match status" value="1"/>
</dbReference>
<organism evidence="1 2">
    <name type="scientific">Aquibacillus halophilus</name>
    <dbReference type="NCBI Taxonomy" id="930132"/>
    <lineage>
        <taxon>Bacteria</taxon>
        <taxon>Bacillati</taxon>
        <taxon>Bacillota</taxon>
        <taxon>Bacilli</taxon>
        <taxon>Bacillales</taxon>
        <taxon>Bacillaceae</taxon>
        <taxon>Aquibacillus</taxon>
    </lineage>
</organism>
<name>A0A6A8DGJ9_9BACI</name>
<dbReference type="EMBL" id="WJNG01000007">
    <property type="protein sequence ID" value="MRH42969.1"/>
    <property type="molecule type" value="Genomic_DNA"/>
</dbReference>
<reference evidence="1" key="1">
    <citation type="submission" date="2019-11" db="EMBL/GenBank/DDBJ databases">
        <authorList>
            <person name="Li J."/>
        </authorList>
    </citation>
    <scope>NUCLEOTIDE SEQUENCE</scope>
    <source>
        <strain evidence="1">B6B</strain>
    </source>
</reference>
<evidence type="ECO:0008006" key="3">
    <source>
        <dbReference type="Google" id="ProtNLM"/>
    </source>
</evidence>
<dbReference type="AlphaFoldDB" id="A0A6A8DGJ9"/>
<protein>
    <recommendedName>
        <fullName evidence="3">Pilus assembly protein PilM</fullName>
    </recommendedName>
</protein>
<dbReference type="SUPFAM" id="SSF53067">
    <property type="entry name" value="Actin-like ATPase domain"/>
    <property type="match status" value="1"/>
</dbReference>
<accession>A0A6A8DGJ9</accession>
<gene>
    <name evidence="1" type="ORF">GH741_09755</name>
</gene>
<dbReference type="OrthoDB" id="2690797at2"/>
<sequence length="321" mass="37131">MVFKFKKQVNLIIKDRLLRYIVSTNSTIESIVDSGEIILEPGLLEDGKLINDKSLQVVLEQLVKNKKWNNLPLSFCVPDSSVTIREQLVPKGLTKEEIKSYINMELEESIRLPFIDPIIDFVIIGEEKDQAKILLFAYPKQRVNEFLQIFQKSGLKPKVADLSSLSIYRLYYQLDLPEDNEHLLLVQWGKDASVLTAFNQNKPVFTRYIKSTLDRNSWSWSTADNDLLWTGDDEEISQLIEDQLVTIDRFMEFYQYSVMDGNEEISKILLTGDFPNLEQIELLLKDRFIVTIDSMKKMEDKLKHPAKYADAIGLAVKSKNK</sequence>
<dbReference type="RefSeq" id="WP_153736613.1">
    <property type="nucleotide sequence ID" value="NZ_WJNG01000007.1"/>
</dbReference>
<keyword evidence="2" id="KW-1185">Reference proteome</keyword>
<evidence type="ECO:0000313" key="2">
    <source>
        <dbReference type="Proteomes" id="UP000799092"/>
    </source>
</evidence>
<proteinExistence type="predicted"/>
<dbReference type="InterPro" id="IPR050696">
    <property type="entry name" value="FtsA/MreB"/>
</dbReference>
<dbReference type="PANTHER" id="PTHR32432">
    <property type="entry name" value="CELL DIVISION PROTEIN FTSA-RELATED"/>
    <property type="match status" value="1"/>
</dbReference>
<dbReference type="InterPro" id="IPR005883">
    <property type="entry name" value="PilM"/>
</dbReference>
<comment type="caution">
    <text evidence="1">The sequence shown here is derived from an EMBL/GenBank/DDBJ whole genome shotgun (WGS) entry which is preliminary data.</text>
</comment>
<dbReference type="Gene3D" id="3.30.420.40">
    <property type="match status" value="2"/>
</dbReference>